<dbReference type="HOGENOM" id="CLU_057026_0_0_1"/>
<dbReference type="PANTHER" id="PTHR31696">
    <property type="entry name" value="PROTEIN MIZU-KUSSEI 1"/>
    <property type="match status" value="1"/>
</dbReference>
<dbReference type="AlphaFoldDB" id="A0A061DGM3"/>
<dbReference type="Proteomes" id="UP000026915">
    <property type="component" value="Chromosome 1"/>
</dbReference>
<keyword evidence="2" id="KW-1185">Reference proteome</keyword>
<organism evidence="1 2">
    <name type="scientific">Theobroma cacao</name>
    <name type="common">Cacao</name>
    <name type="synonym">Cocoa</name>
    <dbReference type="NCBI Taxonomy" id="3641"/>
    <lineage>
        <taxon>Eukaryota</taxon>
        <taxon>Viridiplantae</taxon>
        <taxon>Streptophyta</taxon>
        <taxon>Embryophyta</taxon>
        <taxon>Tracheophyta</taxon>
        <taxon>Spermatophyta</taxon>
        <taxon>Magnoliopsida</taxon>
        <taxon>eudicotyledons</taxon>
        <taxon>Gunneridae</taxon>
        <taxon>Pentapetalae</taxon>
        <taxon>rosids</taxon>
        <taxon>malvids</taxon>
        <taxon>Malvales</taxon>
        <taxon>Malvaceae</taxon>
        <taxon>Byttnerioideae</taxon>
        <taxon>Theobroma</taxon>
    </lineage>
</organism>
<dbReference type="EMBL" id="CM001879">
    <property type="protein sequence ID" value="EOX91242.1"/>
    <property type="molecule type" value="Genomic_DNA"/>
</dbReference>
<evidence type="ECO:0008006" key="3">
    <source>
        <dbReference type="Google" id="ProtNLM"/>
    </source>
</evidence>
<accession>A0A061DGM3</accession>
<gene>
    <name evidence="1" type="ORF">TCM_000489</name>
</gene>
<dbReference type="OMA" id="VYCNGRR"/>
<dbReference type="PANTHER" id="PTHR31696:SF69">
    <property type="entry name" value="PROTEIN MIZU-KUSSEI 1-LIKE"/>
    <property type="match status" value="1"/>
</dbReference>
<reference evidence="1 2" key="1">
    <citation type="journal article" date="2013" name="Genome Biol.">
        <title>The genome sequence of the most widely cultivated cacao type and its use to identify candidate genes regulating pod color.</title>
        <authorList>
            <person name="Motamayor J.C."/>
            <person name="Mockaitis K."/>
            <person name="Schmutz J."/>
            <person name="Haiminen N."/>
            <person name="Iii D.L."/>
            <person name="Cornejo O."/>
            <person name="Findley S.D."/>
            <person name="Zheng P."/>
            <person name="Utro F."/>
            <person name="Royaert S."/>
            <person name="Saski C."/>
            <person name="Jenkins J."/>
            <person name="Podicheti R."/>
            <person name="Zhao M."/>
            <person name="Scheffler B.E."/>
            <person name="Stack J.C."/>
            <person name="Feltus F.A."/>
            <person name="Mustiga G.M."/>
            <person name="Amores F."/>
            <person name="Phillips W."/>
            <person name="Marelli J.P."/>
            <person name="May G.D."/>
            <person name="Shapiro H."/>
            <person name="Ma J."/>
            <person name="Bustamante C.D."/>
            <person name="Schnell R.J."/>
            <person name="Main D."/>
            <person name="Gilbert D."/>
            <person name="Parida L."/>
            <person name="Kuhn D.N."/>
        </authorList>
    </citation>
    <scope>NUCLEOTIDE SEQUENCE [LARGE SCALE GENOMIC DNA]</scope>
    <source>
        <strain evidence="2">cv. Matina 1-6</strain>
    </source>
</reference>
<evidence type="ECO:0000313" key="1">
    <source>
        <dbReference type="EMBL" id="EOX91242.1"/>
    </source>
</evidence>
<dbReference type="GO" id="GO:0010274">
    <property type="term" value="P:hydrotropism"/>
    <property type="evidence" value="ECO:0007669"/>
    <property type="project" value="InterPro"/>
</dbReference>
<protein>
    <recommendedName>
        <fullName evidence="3">MIZU-KUSSEI-like protein</fullName>
    </recommendedName>
</protein>
<name>A0A061DGM3_THECC</name>
<dbReference type="eggNOG" id="ENOG502STMB">
    <property type="taxonomic scope" value="Eukaryota"/>
</dbReference>
<evidence type="ECO:0000313" key="2">
    <source>
        <dbReference type="Proteomes" id="UP000026915"/>
    </source>
</evidence>
<dbReference type="InParanoid" id="A0A061DGM3"/>
<dbReference type="InterPro" id="IPR006460">
    <property type="entry name" value="MIZ1-like_pln"/>
</dbReference>
<sequence length="199" mass="21977">MEKGEGTSVNSHHQLTLGNLLRQVMDLLAPCWAYNKLIFSYCLPDTVTLVTGTVICPIYGNKVKLCLQENTKSVPLVLVELPLSTRGFTSSIQYGVLRVVLEPVHGPGSSQGWVTYCNGQKVGFARRLEMGEEKLVLDMMQMVSAGAGIMLHRGTETGGYKYLRGQFERVVGSDDTESYHLTDPSNCFGQEFSIFFLGN</sequence>
<dbReference type="Pfam" id="PF04759">
    <property type="entry name" value="DUF617"/>
    <property type="match status" value="1"/>
</dbReference>
<dbReference type="STRING" id="3641.A0A061DGM3"/>
<proteinExistence type="predicted"/>
<dbReference type="Gramene" id="EOX91242">
    <property type="protein sequence ID" value="EOX91242"/>
    <property type="gene ID" value="TCM_000489"/>
</dbReference>